<protein>
    <submittedName>
        <fullName evidence="1">Uncharacterized protein</fullName>
    </submittedName>
</protein>
<keyword evidence="2" id="KW-1185">Reference proteome</keyword>
<reference evidence="2" key="1">
    <citation type="submission" date="2024-04" db="EMBL/GenBank/DDBJ databases">
        <authorList>
            <person name="Shaw F."/>
            <person name="Minotto A."/>
        </authorList>
    </citation>
    <scope>NUCLEOTIDE SEQUENCE [LARGE SCALE GENOMIC DNA]</scope>
</reference>
<evidence type="ECO:0000313" key="2">
    <source>
        <dbReference type="Proteomes" id="UP001497453"/>
    </source>
</evidence>
<gene>
    <name evidence="1" type="ORF">GFSPODELE1_LOCUS1775</name>
</gene>
<name>A0ABP1CPN4_9APHY</name>
<dbReference type="Proteomes" id="UP001497453">
    <property type="component" value="Chromosome 10"/>
</dbReference>
<organism evidence="1 2">
    <name type="scientific">Somion occarium</name>
    <dbReference type="NCBI Taxonomy" id="3059160"/>
    <lineage>
        <taxon>Eukaryota</taxon>
        <taxon>Fungi</taxon>
        <taxon>Dikarya</taxon>
        <taxon>Basidiomycota</taxon>
        <taxon>Agaricomycotina</taxon>
        <taxon>Agaricomycetes</taxon>
        <taxon>Polyporales</taxon>
        <taxon>Cerrenaceae</taxon>
        <taxon>Somion</taxon>
    </lineage>
</organism>
<evidence type="ECO:0000313" key="1">
    <source>
        <dbReference type="EMBL" id="CAL1697653.1"/>
    </source>
</evidence>
<sequence length="212" mass="24182">MGAATILGAESSAVPTWSSLPCLPAKRIHGNRVLGNCILIRLFFTSLHSSRDVDIDEVPRLQIISISIHATMYLRLSQVKIWVSFVPNIPSSRQFDNGQSLHGVTRNSRPFSRSMMHYKRYRTRTIIFFERAARSFILVFSKSVLLKCFRVPLYFLVASTSVSRFVQHGPWTKHVSEIQSYHTDLLIVVFCALRSSCYPLRFAMESVNNSPK</sequence>
<dbReference type="EMBL" id="OZ037953">
    <property type="protein sequence ID" value="CAL1697653.1"/>
    <property type="molecule type" value="Genomic_DNA"/>
</dbReference>
<proteinExistence type="predicted"/>
<accession>A0ABP1CPN4</accession>